<dbReference type="RefSeq" id="WP_023400027.1">
    <property type="nucleotide sequence ID" value="NZ_AUSV01000051.1"/>
</dbReference>
<feature type="domain" description="Cas5fv helical" evidence="1">
    <location>
        <begin position="108"/>
        <end position="264"/>
    </location>
</feature>
<dbReference type="GeneID" id="29923066"/>
<sequence length="334" mass="37640">MKITIEYESSWRNSFLEGSNNEALPKTGRKFIGSMTSLKKSENFINRAVTIDTVMGVLNRLIGDQRKLYQSRRSENYFFKEIEEQVSFVDNPKAVNGEMTYIRNITGSTDQNAFTGMIKVNDPIFTSDYAVHFWGVLSLDIPDLIKFVLEQEVNFTSLSADPLTIVARLEEINKEKPLENEGELAQAYQHLADKFEKFKGINNKGLIIPISMYCSALYLQLERLSSQYDMSTAKTKAGGIGGISNNGFTKKDFMGRYTTGEKKKIWGNPYMREEMVKGVGKAKHLMTKASGELAIEIDIPRAKAKELSQLIENAGVSSFYLGKKGLAYVSHIRI</sequence>
<dbReference type="EMBL" id="AUSV01000051">
    <property type="protein sequence ID" value="ESP92396.1"/>
    <property type="molecule type" value="Genomic_DNA"/>
</dbReference>
<dbReference type="CDD" id="cd21143">
    <property type="entry name" value="Cas5fv"/>
    <property type="match status" value="1"/>
</dbReference>
<protein>
    <recommendedName>
        <fullName evidence="1">Cas5fv helical domain-containing protein</fullName>
    </recommendedName>
</protein>
<comment type="caution">
    <text evidence="2">The sequence shown here is derived from an EMBL/GenBank/DDBJ whole genome shotgun (WGS) entry which is preliminary data.</text>
</comment>
<dbReference type="AlphaFoldDB" id="V4H4K2"/>
<name>V4H4K2_PSEL2</name>
<dbReference type="PATRIC" id="fig|1353533.3.peg.3151"/>
<accession>V4H4K2</accession>
<dbReference type="InterPro" id="IPR047583">
    <property type="entry name" value="Cas5fv"/>
</dbReference>
<evidence type="ECO:0000259" key="1">
    <source>
        <dbReference type="Pfam" id="PF20158"/>
    </source>
</evidence>
<gene>
    <name evidence="2" type="ORF">PL2TA16_04204</name>
</gene>
<reference evidence="2 3" key="1">
    <citation type="submission" date="2013-07" db="EMBL/GenBank/DDBJ databases">
        <title>Draft genome sequence of Pseudoalteromonas luteoviolacea 2ta16.</title>
        <authorList>
            <person name="Allen E.E."/>
            <person name="Azam F."/>
            <person name="Podell S."/>
        </authorList>
    </citation>
    <scope>NUCLEOTIDE SEQUENCE [LARGE SCALE GENOMIC DNA]</scope>
    <source>
        <strain evidence="2 3">2ta16</strain>
    </source>
</reference>
<dbReference type="Proteomes" id="UP000017820">
    <property type="component" value="Unassembled WGS sequence"/>
</dbReference>
<evidence type="ECO:0000313" key="3">
    <source>
        <dbReference type="Proteomes" id="UP000017820"/>
    </source>
</evidence>
<dbReference type="InterPro" id="IPR045374">
    <property type="entry name" value="Cas5fv_helical"/>
</dbReference>
<dbReference type="Pfam" id="PF20158">
    <property type="entry name" value="Cas5fv_helical"/>
    <property type="match status" value="1"/>
</dbReference>
<proteinExistence type="predicted"/>
<organism evidence="2 3">
    <name type="scientific">Pseudoalteromonas luteoviolacea (strain 2ta16)</name>
    <dbReference type="NCBI Taxonomy" id="1353533"/>
    <lineage>
        <taxon>Bacteria</taxon>
        <taxon>Pseudomonadati</taxon>
        <taxon>Pseudomonadota</taxon>
        <taxon>Gammaproteobacteria</taxon>
        <taxon>Alteromonadales</taxon>
        <taxon>Pseudoalteromonadaceae</taxon>
        <taxon>Pseudoalteromonas</taxon>
    </lineage>
</organism>
<evidence type="ECO:0000313" key="2">
    <source>
        <dbReference type="EMBL" id="ESP92396.1"/>
    </source>
</evidence>